<name>A0ACB8EF27_9SAUR</name>
<keyword evidence="2" id="KW-1185">Reference proteome</keyword>
<accession>A0ACB8EF27</accession>
<organism evidence="1 2">
    <name type="scientific">Sphaerodactylus townsendi</name>
    <dbReference type="NCBI Taxonomy" id="933632"/>
    <lineage>
        <taxon>Eukaryota</taxon>
        <taxon>Metazoa</taxon>
        <taxon>Chordata</taxon>
        <taxon>Craniata</taxon>
        <taxon>Vertebrata</taxon>
        <taxon>Euteleostomi</taxon>
        <taxon>Lepidosauria</taxon>
        <taxon>Squamata</taxon>
        <taxon>Bifurcata</taxon>
        <taxon>Gekkota</taxon>
        <taxon>Sphaerodactylidae</taxon>
        <taxon>Sphaerodactylus</taxon>
    </lineage>
</organism>
<gene>
    <name evidence="1" type="ORF">K3G42_010630</name>
</gene>
<protein>
    <submittedName>
        <fullName evidence="1">Uncharacterized protein</fullName>
    </submittedName>
</protein>
<evidence type="ECO:0000313" key="1">
    <source>
        <dbReference type="EMBL" id="KAH7990721.1"/>
    </source>
</evidence>
<dbReference type="Proteomes" id="UP000827872">
    <property type="component" value="Linkage Group LG16"/>
</dbReference>
<comment type="caution">
    <text evidence="1">The sequence shown here is derived from an EMBL/GenBank/DDBJ whole genome shotgun (WGS) entry which is preliminary data.</text>
</comment>
<proteinExistence type="predicted"/>
<sequence length="129" mass="15117">MLMECETLHNGKTENRIGCFAIKSWWINDQWEVGGKYSSEEADTDDNQGTLDFDEFCAFYKMMSTRRDLYLLMLSYSNHKDYLDIDDLKRFLEAEQKTTLSGIKNIRLTARSCAGKTKSWWDFVLELQG</sequence>
<reference evidence="1" key="1">
    <citation type="submission" date="2021-08" db="EMBL/GenBank/DDBJ databases">
        <title>The first chromosome-level gecko genome reveals the dynamic sex chromosomes of Neotropical dwarf geckos (Sphaerodactylidae: Sphaerodactylus).</title>
        <authorList>
            <person name="Pinto B.J."/>
            <person name="Keating S.E."/>
            <person name="Gamble T."/>
        </authorList>
    </citation>
    <scope>NUCLEOTIDE SEQUENCE</scope>
    <source>
        <strain evidence="1">TG3544</strain>
    </source>
</reference>
<evidence type="ECO:0000313" key="2">
    <source>
        <dbReference type="Proteomes" id="UP000827872"/>
    </source>
</evidence>
<dbReference type="EMBL" id="CM037629">
    <property type="protein sequence ID" value="KAH7990721.1"/>
    <property type="molecule type" value="Genomic_DNA"/>
</dbReference>